<feature type="domain" description="C3H1-type" evidence="6">
    <location>
        <begin position="61"/>
        <end position="89"/>
    </location>
</feature>
<feature type="region of interest" description="Disordered" evidence="5">
    <location>
        <begin position="156"/>
        <end position="188"/>
    </location>
</feature>
<dbReference type="GO" id="GO:0008270">
    <property type="term" value="F:zinc ion binding"/>
    <property type="evidence" value="ECO:0007669"/>
    <property type="project" value="UniProtKB-KW"/>
</dbReference>
<dbReference type="AlphaFoldDB" id="A0A9P1DIM0"/>
<evidence type="ECO:0000256" key="1">
    <source>
        <dbReference type="ARBA" id="ARBA00022723"/>
    </source>
</evidence>
<dbReference type="PROSITE" id="PS50103">
    <property type="entry name" value="ZF_C3H1"/>
    <property type="match status" value="2"/>
</dbReference>
<dbReference type="InterPro" id="IPR000571">
    <property type="entry name" value="Znf_CCCH"/>
</dbReference>
<keyword evidence="3 4" id="KW-0862">Zinc</keyword>
<dbReference type="SUPFAM" id="SSF90229">
    <property type="entry name" value="CCCH zinc finger"/>
    <property type="match status" value="1"/>
</dbReference>
<evidence type="ECO:0000313" key="8">
    <source>
        <dbReference type="EMBL" id="CAL4798207.1"/>
    </source>
</evidence>
<keyword evidence="1 4" id="KW-0479">Metal-binding</keyword>
<evidence type="ECO:0000313" key="9">
    <source>
        <dbReference type="Proteomes" id="UP001152797"/>
    </source>
</evidence>
<evidence type="ECO:0000259" key="6">
    <source>
        <dbReference type="PROSITE" id="PS50103"/>
    </source>
</evidence>
<dbReference type="EMBL" id="CAMXCT010004966">
    <property type="protein sequence ID" value="CAI4010895.1"/>
    <property type="molecule type" value="Genomic_DNA"/>
</dbReference>
<dbReference type="Pfam" id="PF00642">
    <property type="entry name" value="zf-CCCH"/>
    <property type="match status" value="1"/>
</dbReference>
<dbReference type="EMBL" id="CAMXCT030004966">
    <property type="protein sequence ID" value="CAL4798207.1"/>
    <property type="molecule type" value="Genomic_DNA"/>
</dbReference>
<protein>
    <submittedName>
        <fullName evidence="8">Tristetraprolin</fullName>
    </submittedName>
</protein>
<organism evidence="7">
    <name type="scientific">Cladocopium goreaui</name>
    <dbReference type="NCBI Taxonomy" id="2562237"/>
    <lineage>
        <taxon>Eukaryota</taxon>
        <taxon>Sar</taxon>
        <taxon>Alveolata</taxon>
        <taxon>Dinophyceae</taxon>
        <taxon>Suessiales</taxon>
        <taxon>Symbiodiniaceae</taxon>
        <taxon>Cladocopium</taxon>
    </lineage>
</organism>
<keyword evidence="2 4" id="KW-0863">Zinc-finger</keyword>
<evidence type="ECO:0000256" key="2">
    <source>
        <dbReference type="ARBA" id="ARBA00022771"/>
    </source>
</evidence>
<evidence type="ECO:0000313" key="7">
    <source>
        <dbReference type="EMBL" id="CAI4010895.1"/>
    </source>
</evidence>
<dbReference type="OrthoDB" id="415459at2759"/>
<sequence>MSLVGLVGGVCVFSVPMTSEETREALKFTRMCKYLGPRKCFNGMGCPFAHSESELCEKPSLQATGLCYEYGNTGRCRKGQACNFAHGQHELRSFPPAKKASVPPVSSVASMASPCGPPQNTRLDPKIVMQRMMVNQLRKLEEMVARMTLELHMASATSHSLHTPNNRGDPVDSSQSQRSQSETGSIWL</sequence>
<feature type="zinc finger region" description="C3H1-type" evidence="4">
    <location>
        <begin position="61"/>
        <end position="89"/>
    </location>
</feature>
<evidence type="ECO:0000256" key="5">
    <source>
        <dbReference type="SAM" id="MobiDB-lite"/>
    </source>
</evidence>
<comment type="caution">
    <text evidence="7">The sequence shown here is derived from an EMBL/GenBank/DDBJ whole genome shotgun (WGS) entry which is preliminary data.</text>
</comment>
<keyword evidence="9" id="KW-1185">Reference proteome</keyword>
<gene>
    <name evidence="7" type="ORF">C1SCF055_LOCUS36116</name>
</gene>
<dbReference type="Gene3D" id="3.30.1370.210">
    <property type="match status" value="1"/>
</dbReference>
<reference evidence="7" key="1">
    <citation type="submission" date="2022-10" db="EMBL/GenBank/DDBJ databases">
        <authorList>
            <person name="Chen Y."/>
            <person name="Dougan E. K."/>
            <person name="Chan C."/>
            <person name="Rhodes N."/>
            <person name="Thang M."/>
        </authorList>
    </citation>
    <scope>NUCLEOTIDE SEQUENCE</scope>
</reference>
<feature type="zinc finger region" description="C3H1-type" evidence="4">
    <location>
        <begin position="26"/>
        <end position="53"/>
    </location>
</feature>
<dbReference type="EMBL" id="CAMXCT020004966">
    <property type="protein sequence ID" value="CAL1164270.1"/>
    <property type="molecule type" value="Genomic_DNA"/>
</dbReference>
<feature type="domain" description="C3H1-type" evidence="6">
    <location>
        <begin position="26"/>
        <end position="53"/>
    </location>
</feature>
<proteinExistence type="predicted"/>
<dbReference type="Proteomes" id="UP001152797">
    <property type="component" value="Unassembled WGS sequence"/>
</dbReference>
<name>A0A9P1DIM0_9DINO</name>
<evidence type="ECO:0000256" key="4">
    <source>
        <dbReference type="PROSITE-ProRule" id="PRU00723"/>
    </source>
</evidence>
<accession>A0A9P1DIM0</accession>
<evidence type="ECO:0000256" key="3">
    <source>
        <dbReference type="ARBA" id="ARBA00022833"/>
    </source>
</evidence>
<dbReference type="InterPro" id="IPR036855">
    <property type="entry name" value="Znf_CCCH_sf"/>
</dbReference>
<reference evidence="8 9" key="2">
    <citation type="submission" date="2024-05" db="EMBL/GenBank/DDBJ databases">
        <authorList>
            <person name="Chen Y."/>
            <person name="Shah S."/>
            <person name="Dougan E. K."/>
            <person name="Thang M."/>
            <person name="Chan C."/>
        </authorList>
    </citation>
    <scope>NUCLEOTIDE SEQUENCE [LARGE SCALE GENOMIC DNA]</scope>
</reference>